<dbReference type="InParanoid" id="A0A0P0VD90"/>
<reference evidence="1 2" key="2">
    <citation type="journal article" date="2013" name="Plant Cell Physiol.">
        <title>Rice Annotation Project Database (RAP-DB): an integrative and interactive database for rice genomics.</title>
        <authorList>
            <person name="Sakai H."/>
            <person name="Lee S.S."/>
            <person name="Tanaka T."/>
            <person name="Numa H."/>
            <person name="Kim J."/>
            <person name="Kawahara Y."/>
            <person name="Wakimoto H."/>
            <person name="Yang C.C."/>
            <person name="Iwamoto M."/>
            <person name="Abe T."/>
            <person name="Yamada Y."/>
            <person name="Muto A."/>
            <person name="Inokuchi H."/>
            <person name="Ikemura T."/>
            <person name="Matsumoto T."/>
            <person name="Sasaki T."/>
            <person name="Itoh T."/>
        </authorList>
    </citation>
    <scope>NUCLEOTIDE SEQUENCE [LARGE SCALE GENOMIC DNA]</scope>
    <source>
        <strain evidence="2">cv. Nipponbare</strain>
    </source>
</reference>
<gene>
    <name evidence="1" type="ordered locus">Os01g0966050</name>
    <name evidence="1" type="ORF">OSNPB_010966050</name>
</gene>
<sequence length="71" mass="7446">MAFYLMAGGGVKAAGVVASEVKVCDVVVWEVRRQGFLEAEAEAVAVVEAVAGEDGDEPVSCWCSRRRAVGT</sequence>
<proteinExistence type="predicted"/>
<protein>
    <submittedName>
        <fullName evidence="1">Os01g0966050 protein</fullName>
    </submittedName>
</protein>
<accession>A0A0P0VD90</accession>
<dbReference type="PaxDb" id="39947-A0A0P0VD90"/>
<dbReference type="EMBL" id="AP014957">
    <property type="protein sequence ID" value="BAS76379.1"/>
    <property type="molecule type" value="Genomic_DNA"/>
</dbReference>
<name>A0A0P0VD90_ORYSJ</name>
<organism evidence="1 2">
    <name type="scientific">Oryza sativa subsp. japonica</name>
    <name type="common">Rice</name>
    <dbReference type="NCBI Taxonomy" id="39947"/>
    <lineage>
        <taxon>Eukaryota</taxon>
        <taxon>Viridiplantae</taxon>
        <taxon>Streptophyta</taxon>
        <taxon>Embryophyta</taxon>
        <taxon>Tracheophyta</taxon>
        <taxon>Spermatophyta</taxon>
        <taxon>Magnoliopsida</taxon>
        <taxon>Liliopsida</taxon>
        <taxon>Poales</taxon>
        <taxon>Poaceae</taxon>
        <taxon>BOP clade</taxon>
        <taxon>Oryzoideae</taxon>
        <taxon>Oryzeae</taxon>
        <taxon>Oryzinae</taxon>
        <taxon>Oryza</taxon>
        <taxon>Oryza sativa</taxon>
    </lineage>
</organism>
<reference evidence="1 2" key="3">
    <citation type="journal article" date="2013" name="Rice">
        <title>Improvement of the Oryza sativa Nipponbare reference genome using next generation sequence and optical map data.</title>
        <authorList>
            <person name="Kawahara Y."/>
            <person name="de la Bastide M."/>
            <person name="Hamilton J.P."/>
            <person name="Kanamori H."/>
            <person name="McCombie W.R."/>
            <person name="Ouyang S."/>
            <person name="Schwartz D.C."/>
            <person name="Tanaka T."/>
            <person name="Wu J."/>
            <person name="Zhou S."/>
            <person name="Childs K.L."/>
            <person name="Davidson R.M."/>
            <person name="Lin H."/>
            <person name="Quesada-Ocampo L."/>
            <person name="Vaillancourt B."/>
            <person name="Sakai H."/>
            <person name="Lee S.S."/>
            <person name="Kim J."/>
            <person name="Numa H."/>
            <person name="Itoh T."/>
            <person name="Buell C.R."/>
            <person name="Matsumoto T."/>
        </authorList>
    </citation>
    <scope>NUCLEOTIDE SEQUENCE [LARGE SCALE GENOMIC DNA]</scope>
    <source>
        <strain evidence="2">cv. Nipponbare</strain>
    </source>
</reference>
<dbReference type="AlphaFoldDB" id="A0A0P0VD90"/>
<dbReference type="Proteomes" id="UP000059680">
    <property type="component" value="Chromosome 1"/>
</dbReference>
<evidence type="ECO:0000313" key="2">
    <source>
        <dbReference type="Proteomes" id="UP000059680"/>
    </source>
</evidence>
<reference evidence="2" key="1">
    <citation type="journal article" date="2005" name="Nature">
        <title>The map-based sequence of the rice genome.</title>
        <authorList>
            <consortium name="International rice genome sequencing project (IRGSP)"/>
            <person name="Matsumoto T."/>
            <person name="Wu J."/>
            <person name="Kanamori H."/>
            <person name="Katayose Y."/>
            <person name="Fujisawa M."/>
            <person name="Namiki N."/>
            <person name="Mizuno H."/>
            <person name="Yamamoto K."/>
            <person name="Antonio B.A."/>
            <person name="Baba T."/>
            <person name="Sakata K."/>
            <person name="Nagamura Y."/>
            <person name="Aoki H."/>
            <person name="Arikawa K."/>
            <person name="Arita K."/>
            <person name="Bito T."/>
            <person name="Chiden Y."/>
            <person name="Fujitsuka N."/>
            <person name="Fukunaka R."/>
            <person name="Hamada M."/>
            <person name="Harada C."/>
            <person name="Hayashi A."/>
            <person name="Hijishita S."/>
            <person name="Honda M."/>
            <person name="Hosokawa S."/>
            <person name="Ichikawa Y."/>
            <person name="Idonuma A."/>
            <person name="Iijima M."/>
            <person name="Ikeda M."/>
            <person name="Ikeno M."/>
            <person name="Ito K."/>
            <person name="Ito S."/>
            <person name="Ito T."/>
            <person name="Ito Y."/>
            <person name="Ito Y."/>
            <person name="Iwabuchi A."/>
            <person name="Kamiya K."/>
            <person name="Karasawa W."/>
            <person name="Kurita K."/>
            <person name="Katagiri S."/>
            <person name="Kikuta A."/>
            <person name="Kobayashi H."/>
            <person name="Kobayashi N."/>
            <person name="Machita K."/>
            <person name="Maehara T."/>
            <person name="Masukawa M."/>
            <person name="Mizubayashi T."/>
            <person name="Mukai Y."/>
            <person name="Nagasaki H."/>
            <person name="Nagata Y."/>
            <person name="Naito S."/>
            <person name="Nakashima M."/>
            <person name="Nakama Y."/>
            <person name="Nakamichi Y."/>
            <person name="Nakamura M."/>
            <person name="Meguro A."/>
            <person name="Negishi M."/>
            <person name="Ohta I."/>
            <person name="Ohta T."/>
            <person name="Okamoto M."/>
            <person name="Ono N."/>
            <person name="Saji S."/>
            <person name="Sakaguchi M."/>
            <person name="Sakai K."/>
            <person name="Shibata M."/>
            <person name="Shimokawa T."/>
            <person name="Song J."/>
            <person name="Takazaki Y."/>
            <person name="Terasawa K."/>
            <person name="Tsugane M."/>
            <person name="Tsuji K."/>
            <person name="Ueda S."/>
            <person name="Waki K."/>
            <person name="Yamagata H."/>
            <person name="Yamamoto M."/>
            <person name="Yamamoto S."/>
            <person name="Yamane H."/>
            <person name="Yoshiki S."/>
            <person name="Yoshihara R."/>
            <person name="Yukawa K."/>
            <person name="Zhong H."/>
            <person name="Yano M."/>
            <person name="Yuan Q."/>
            <person name="Ouyang S."/>
            <person name="Liu J."/>
            <person name="Jones K.M."/>
            <person name="Gansberger K."/>
            <person name="Moffat K."/>
            <person name="Hill J."/>
            <person name="Bera J."/>
            <person name="Fadrosh D."/>
            <person name="Jin S."/>
            <person name="Johri S."/>
            <person name="Kim M."/>
            <person name="Overton L."/>
            <person name="Reardon M."/>
            <person name="Tsitrin T."/>
            <person name="Vuong H."/>
            <person name="Weaver B."/>
            <person name="Ciecko A."/>
            <person name="Tallon L."/>
            <person name="Jackson J."/>
            <person name="Pai G."/>
            <person name="Aken S.V."/>
            <person name="Utterback T."/>
            <person name="Reidmuller S."/>
            <person name="Feldblyum T."/>
            <person name="Hsiao J."/>
            <person name="Zismann V."/>
            <person name="Iobst S."/>
            <person name="de Vazeille A.R."/>
            <person name="Buell C.R."/>
            <person name="Ying K."/>
            <person name="Li Y."/>
            <person name="Lu T."/>
            <person name="Huang Y."/>
            <person name="Zhao Q."/>
            <person name="Feng Q."/>
            <person name="Zhang L."/>
            <person name="Zhu J."/>
            <person name="Weng Q."/>
            <person name="Mu J."/>
            <person name="Lu Y."/>
            <person name="Fan D."/>
            <person name="Liu Y."/>
            <person name="Guan J."/>
            <person name="Zhang Y."/>
            <person name="Yu S."/>
            <person name="Liu X."/>
            <person name="Zhang Y."/>
            <person name="Hong G."/>
            <person name="Han B."/>
            <person name="Choisne N."/>
            <person name="Demange N."/>
            <person name="Orjeda G."/>
            <person name="Samain S."/>
            <person name="Cattolico L."/>
            <person name="Pelletier E."/>
            <person name="Couloux A."/>
            <person name="Segurens B."/>
            <person name="Wincker P."/>
            <person name="D'Hont A."/>
            <person name="Scarpelli C."/>
            <person name="Weissenbach J."/>
            <person name="Salanoubat M."/>
            <person name="Quetier F."/>
            <person name="Yu Y."/>
            <person name="Kim H.R."/>
            <person name="Rambo T."/>
            <person name="Currie J."/>
            <person name="Collura K."/>
            <person name="Luo M."/>
            <person name="Yang T."/>
            <person name="Ammiraju J.S.S."/>
            <person name="Engler F."/>
            <person name="Soderlund C."/>
            <person name="Wing R.A."/>
            <person name="Palmer L.E."/>
            <person name="de la Bastide M."/>
            <person name="Spiegel L."/>
            <person name="Nascimento L."/>
            <person name="Zutavern T."/>
            <person name="O'Shaughnessy A."/>
            <person name="Dike S."/>
            <person name="Dedhia N."/>
            <person name="Preston R."/>
            <person name="Balija V."/>
            <person name="McCombie W.R."/>
            <person name="Chow T."/>
            <person name="Chen H."/>
            <person name="Chung M."/>
            <person name="Chen C."/>
            <person name="Shaw J."/>
            <person name="Wu H."/>
            <person name="Hsiao K."/>
            <person name="Chao Y."/>
            <person name="Chu M."/>
            <person name="Cheng C."/>
            <person name="Hour A."/>
            <person name="Lee P."/>
            <person name="Lin S."/>
            <person name="Lin Y."/>
            <person name="Liou J."/>
            <person name="Liu S."/>
            <person name="Hsing Y."/>
            <person name="Raghuvanshi S."/>
            <person name="Mohanty A."/>
            <person name="Bharti A.K."/>
            <person name="Gaur A."/>
            <person name="Gupta V."/>
            <person name="Kumar D."/>
            <person name="Ravi V."/>
            <person name="Vij S."/>
            <person name="Kapur A."/>
            <person name="Khurana P."/>
            <person name="Khurana P."/>
            <person name="Khurana J.P."/>
            <person name="Tyagi A.K."/>
            <person name="Gaikwad K."/>
            <person name="Singh A."/>
            <person name="Dalal V."/>
            <person name="Srivastava S."/>
            <person name="Dixit A."/>
            <person name="Pal A.K."/>
            <person name="Ghazi I.A."/>
            <person name="Yadav M."/>
            <person name="Pandit A."/>
            <person name="Bhargava A."/>
            <person name="Sureshbabu K."/>
            <person name="Batra K."/>
            <person name="Sharma T.R."/>
            <person name="Mohapatra T."/>
            <person name="Singh N.K."/>
            <person name="Messing J."/>
            <person name="Nelson A.B."/>
            <person name="Fuks G."/>
            <person name="Kavchok S."/>
            <person name="Keizer G."/>
            <person name="Linton E."/>
            <person name="Llaca V."/>
            <person name="Song R."/>
            <person name="Tanyolac B."/>
            <person name="Young S."/>
            <person name="Ho-Il K."/>
            <person name="Hahn J.H."/>
            <person name="Sangsakoo G."/>
            <person name="Vanavichit A."/>
            <person name="de Mattos Luiz.A.T."/>
            <person name="Zimmer P.D."/>
            <person name="Malone G."/>
            <person name="Dellagostin O."/>
            <person name="de Oliveira A.C."/>
            <person name="Bevan M."/>
            <person name="Bancroft I."/>
            <person name="Minx P."/>
            <person name="Cordum H."/>
            <person name="Wilson R."/>
            <person name="Cheng Z."/>
            <person name="Jin W."/>
            <person name="Jiang J."/>
            <person name="Leong S.A."/>
            <person name="Iwama H."/>
            <person name="Gojobori T."/>
            <person name="Itoh T."/>
            <person name="Niimura Y."/>
            <person name="Fujii Y."/>
            <person name="Habara T."/>
            <person name="Sakai H."/>
            <person name="Sato Y."/>
            <person name="Wilson G."/>
            <person name="Kumar K."/>
            <person name="McCouch S."/>
            <person name="Juretic N."/>
            <person name="Hoen D."/>
            <person name="Wright S."/>
            <person name="Bruskiewich R."/>
            <person name="Bureau T."/>
            <person name="Miyao A."/>
            <person name="Hirochika H."/>
            <person name="Nishikawa T."/>
            <person name="Kadowaki K."/>
            <person name="Sugiura M."/>
            <person name="Burr B."/>
            <person name="Sasaki T."/>
        </authorList>
    </citation>
    <scope>NUCLEOTIDE SEQUENCE [LARGE SCALE GENOMIC DNA]</scope>
    <source>
        <strain evidence="2">cv. Nipponbare</strain>
    </source>
</reference>
<evidence type="ECO:0000313" key="1">
    <source>
        <dbReference type="EMBL" id="BAS76379.1"/>
    </source>
</evidence>
<keyword evidence="2" id="KW-1185">Reference proteome</keyword>